<feature type="transmembrane region" description="Helical" evidence="1">
    <location>
        <begin position="304"/>
        <end position="324"/>
    </location>
</feature>
<organism evidence="2 3">
    <name type="scientific">Polarella glacialis</name>
    <name type="common">Dinoflagellate</name>
    <dbReference type="NCBI Taxonomy" id="89957"/>
    <lineage>
        <taxon>Eukaryota</taxon>
        <taxon>Sar</taxon>
        <taxon>Alveolata</taxon>
        <taxon>Dinophyceae</taxon>
        <taxon>Suessiales</taxon>
        <taxon>Suessiaceae</taxon>
        <taxon>Polarella</taxon>
    </lineage>
</organism>
<dbReference type="EMBL" id="CAJNNV010001630">
    <property type="protein sequence ID" value="CAE8585429.1"/>
    <property type="molecule type" value="Genomic_DNA"/>
</dbReference>
<evidence type="ECO:0000313" key="3">
    <source>
        <dbReference type="Proteomes" id="UP000654075"/>
    </source>
</evidence>
<proteinExistence type="predicted"/>
<sequence>MVQFAPLQLLLDAASLDVWAPEPSRELLLLAVALPMASLGTSLPESLHLVAVFCIWQVLDGHLARIFGDFGARQEDGPQDLFHQPVVSFAVLDEARWGLWQVFVMAMVLTVGCWKVQWLPDRAIRVSAGVVVACMCLLASFYEFNFLVGRAHNADRALVLLLGAGCSQKPALLFCFVPLVMLMTTQWGLHPAEWTNSWYFIKWGCCSSFLTALAADVLFRRLGGRAGSTVVCRLLHVLLAMHYFNPGVIKIRENWAEQHEVHTWAYLWHFLTAGDFVWGTRSASPVLFDALESMTEYFDREIRLGVPLIQVGGALVLACSPGGWLTGMKVGLEFGFHFVIGFACGDVFWGHAITCGVVAAIAMSRPRQPSCVGLILLVGHTLPVLTAQSGSPDNLVSAIFAHPWGRAAADRWPLTSSQAQRDHFLPGMAFHSSPASFRVRLEVETDAGNKWTLDPRAFAPFDMFFGRALFWPMHDLLVETPHWGLGECGASYVCGMHAMAIRRACAATDRGPELEREFTFVGSARCMPRAATMEQAPRAEKRAFMEGLISKLLFHLSTQTPPPLWWPWSLVEAFQRSQLRRWLPTDHFCCNGDARGDDARGIAGEVPRRVRLVLQEVVLCSQLRPRWLQGYNGPIYQAEVLADGSLQSLEVPEFVEEIAECSPINRATLESFFMEGSLAG</sequence>
<feature type="transmembrane region" description="Helical" evidence="1">
    <location>
        <begin position="157"/>
        <end position="180"/>
    </location>
</feature>
<feature type="transmembrane region" description="Helical" evidence="1">
    <location>
        <begin position="97"/>
        <end position="117"/>
    </location>
</feature>
<keyword evidence="3" id="KW-1185">Reference proteome</keyword>
<comment type="caution">
    <text evidence="2">The sequence shown here is derived from an EMBL/GenBank/DDBJ whole genome shotgun (WGS) entry which is preliminary data.</text>
</comment>
<feature type="transmembrane region" description="Helical" evidence="1">
    <location>
        <begin position="123"/>
        <end position="145"/>
    </location>
</feature>
<keyword evidence="1" id="KW-0472">Membrane</keyword>
<reference evidence="2" key="1">
    <citation type="submission" date="2021-02" db="EMBL/GenBank/DDBJ databases">
        <authorList>
            <person name="Dougan E. K."/>
            <person name="Rhodes N."/>
            <person name="Thang M."/>
            <person name="Chan C."/>
        </authorList>
    </citation>
    <scope>NUCLEOTIDE SEQUENCE</scope>
</reference>
<evidence type="ECO:0000313" key="2">
    <source>
        <dbReference type="EMBL" id="CAE8585429.1"/>
    </source>
</evidence>
<keyword evidence="1" id="KW-1133">Transmembrane helix</keyword>
<name>A0A813DCY8_POLGL</name>
<dbReference type="AlphaFoldDB" id="A0A813DCY8"/>
<feature type="transmembrane region" description="Helical" evidence="1">
    <location>
        <begin position="336"/>
        <end position="362"/>
    </location>
</feature>
<keyword evidence="1" id="KW-0812">Transmembrane</keyword>
<accession>A0A813DCY8</accession>
<dbReference type="Proteomes" id="UP000654075">
    <property type="component" value="Unassembled WGS sequence"/>
</dbReference>
<gene>
    <name evidence="2" type="ORF">PGLA1383_LOCUS4338</name>
</gene>
<protein>
    <submittedName>
        <fullName evidence="2">Uncharacterized protein</fullName>
    </submittedName>
</protein>
<evidence type="ECO:0000256" key="1">
    <source>
        <dbReference type="SAM" id="Phobius"/>
    </source>
</evidence>